<evidence type="ECO:0000313" key="4">
    <source>
        <dbReference type="Proteomes" id="UP000231409"/>
    </source>
</evidence>
<sequence length="173" mass="19092">MEKSEINLSEVTERSYGRLNPNSVLGAILVLVAGIFLFYIAPTYINEPPSMQHPLLSPRFLPQLAGWLVLLLSLALLIEGLVRPPRHTAAEKLHEGIPVLRWVLMIASGAIYMLFFEELGAIGSGILVSVLLFLASDLRKVSIYLLAIVFPVVVSLLFVHLLNVPLPVGTLWE</sequence>
<name>A0A2G1UNV7_9GAMM</name>
<accession>A0A2G1UNV7</accession>
<gene>
    <name evidence="3" type="ORF">CLH61_03025</name>
</gene>
<keyword evidence="1" id="KW-0812">Transmembrane</keyword>
<feature type="transmembrane region" description="Helical" evidence="1">
    <location>
        <begin position="60"/>
        <end position="78"/>
    </location>
</feature>
<keyword evidence="4" id="KW-1185">Reference proteome</keyword>
<dbReference type="Proteomes" id="UP000231409">
    <property type="component" value="Unassembled WGS sequence"/>
</dbReference>
<keyword evidence="1" id="KW-0472">Membrane</keyword>
<evidence type="ECO:0000313" key="3">
    <source>
        <dbReference type="EMBL" id="PHQ16079.1"/>
    </source>
</evidence>
<organism evidence="3 4">
    <name type="scientific">Marinobacter profundi</name>
    <dbReference type="NCBI Taxonomy" id="2666256"/>
    <lineage>
        <taxon>Bacteria</taxon>
        <taxon>Pseudomonadati</taxon>
        <taxon>Pseudomonadota</taxon>
        <taxon>Gammaproteobacteria</taxon>
        <taxon>Pseudomonadales</taxon>
        <taxon>Marinobacteraceae</taxon>
        <taxon>Marinobacter</taxon>
    </lineage>
</organism>
<feature type="transmembrane region" description="Helical" evidence="1">
    <location>
        <begin position="21"/>
        <end position="40"/>
    </location>
</feature>
<proteinExistence type="predicted"/>
<dbReference type="InterPro" id="IPR009936">
    <property type="entry name" value="DUF1468"/>
</dbReference>
<feature type="transmembrane region" description="Helical" evidence="1">
    <location>
        <begin position="99"/>
        <end position="115"/>
    </location>
</feature>
<evidence type="ECO:0000256" key="1">
    <source>
        <dbReference type="SAM" id="Phobius"/>
    </source>
</evidence>
<dbReference type="AlphaFoldDB" id="A0A2G1UNV7"/>
<feature type="domain" description="DUF1468" evidence="2">
    <location>
        <begin position="24"/>
        <end position="167"/>
    </location>
</feature>
<evidence type="ECO:0000259" key="2">
    <source>
        <dbReference type="Pfam" id="PF07331"/>
    </source>
</evidence>
<feature type="transmembrane region" description="Helical" evidence="1">
    <location>
        <begin position="121"/>
        <end position="136"/>
    </location>
</feature>
<reference evidence="3 4" key="1">
    <citation type="submission" date="2017-09" db="EMBL/GenBank/DDBJ databases">
        <title>The draft genome sequences of Marinobacter sp. PWS21.</title>
        <authorList>
            <person name="Cao J."/>
        </authorList>
    </citation>
    <scope>NUCLEOTIDE SEQUENCE [LARGE SCALE GENOMIC DNA]</scope>
    <source>
        <strain evidence="3 4">PWS21</strain>
    </source>
</reference>
<comment type="caution">
    <text evidence="3">The sequence shown here is derived from an EMBL/GenBank/DDBJ whole genome shotgun (WGS) entry which is preliminary data.</text>
</comment>
<protein>
    <recommendedName>
        <fullName evidence="2">DUF1468 domain-containing protein</fullName>
    </recommendedName>
</protein>
<keyword evidence="1" id="KW-1133">Transmembrane helix</keyword>
<dbReference type="RefSeq" id="WP_099613245.1">
    <property type="nucleotide sequence ID" value="NZ_KZ319368.1"/>
</dbReference>
<dbReference type="EMBL" id="NTFH01000004">
    <property type="protein sequence ID" value="PHQ16079.1"/>
    <property type="molecule type" value="Genomic_DNA"/>
</dbReference>
<dbReference type="Pfam" id="PF07331">
    <property type="entry name" value="TctB"/>
    <property type="match status" value="1"/>
</dbReference>
<feature type="transmembrane region" description="Helical" evidence="1">
    <location>
        <begin position="143"/>
        <end position="162"/>
    </location>
</feature>